<comment type="caution">
    <text evidence="3">The sequence shown here is derived from an EMBL/GenBank/DDBJ whole genome shotgun (WGS) entry which is preliminary data.</text>
</comment>
<dbReference type="PROSITE" id="PS00893">
    <property type="entry name" value="NUDIX_BOX"/>
    <property type="match status" value="1"/>
</dbReference>
<keyword evidence="1" id="KW-0378">Hydrolase</keyword>
<reference evidence="3" key="1">
    <citation type="journal article" date="2015" name="Nature">
        <title>Complex archaea that bridge the gap between prokaryotes and eukaryotes.</title>
        <authorList>
            <person name="Spang A."/>
            <person name="Saw J.H."/>
            <person name="Jorgensen S.L."/>
            <person name="Zaremba-Niedzwiedzka K."/>
            <person name="Martijn J."/>
            <person name="Lind A.E."/>
            <person name="van Eijk R."/>
            <person name="Schleper C."/>
            <person name="Guy L."/>
            <person name="Ettema T.J."/>
        </authorList>
    </citation>
    <scope>NUCLEOTIDE SEQUENCE</scope>
</reference>
<dbReference type="InterPro" id="IPR020084">
    <property type="entry name" value="NUDIX_hydrolase_CS"/>
</dbReference>
<sequence>MEPKVAVSTVIQRMRDRRVLVLRRSDNGKWNFPGGKVEPPENLEQAAAREVLEETGFEIRPTKIAMVFSNGTDNGGTFVFVIFKATMVIDPEVTINSEHTEYRWVTARELKEEISSDALPRLKAYAMFDQTATGGVYHRDPTEYPWYPGEYAEIGKAKDGRG</sequence>
<dbReference type="PRINTS" id="PR00502">
    <property type="entry name" value="NUDIXFAMILY"/>
</dbReference>
<dbReference type="PANTHER" id="PTHR43736">
    <property type="entry name" value="ADP-RIBOSE PYROPHOSPHATASE"/>
    <property type="match status" value="1"/>
</dbReference>
<dbReference type="SUPFAM" id="SSF55811">
    <property type="entry name" value="Nudix"/>
    <property type="match status" value="1"/>
</dbReference>
<dbReference type="Gene3D" id="3.90.79.10">
    <property type="entry name" value="Nucleoside Triphosphate Pyrophosphohydrolase"/>
    <property type="match status" value="1"/>
</dbReference>
<dbReference type="GO" id="GO:0016787">
    <property type="term" value="F:hydrolase activity"/>
    <property type="evidence" value="ECO:0007669"/>
    <property type="project" value="UniProtKB-KW"/>
</dbReference>
<dbReference type="AlphaFoldDB" id="A0A0F9RZU1"/>
<proteinExistence type="predicted"/>
<evidence type="ECO:0000256" key="1">
    <source>
        <dbReference type="ARBA" id="ARBA00022801"/>
    </source>
</evidence>
<dbReference type="InterPro" id="IPR015797">
    <property type="entry name" value="NUDIX_hydrolase-like_dom_sf"/>
</dbReference>
<evidence type="ECO:0000313" key="3">
    <source>
        <dbReference type="EMBL" id="KKN61990.1"/>
    </source>
</evidence>
<accession>A0A0F9RZU1</accession>
<dbReference type="PANTHER" id="PTHR43736:SF1">
    <property type="entry name" value="DIHYDRONEOPTERIN TRIPHOSPHATE DIPHOSPHATASE"/>
    <property type="match status" value="1"/>
</dbReference>
<organism evidence="3">
    <name type="scientific">marine sediment metagenome</name>
    <dbReference type="NCBI Taxonomy" id="412755"/>
    <lineage>
        <taxon>unclassified sequences</taxon>
        <taxon>metagenomes</taxon>
        <taxon>ecological metagenomes</taxon>
    </lineage>
</organism>
<protein>
    <recommendedName>
        <fullName evidence="2">Nudix hydrolase domain-containing protein</fullName>
    </recommendedName>
</protein>
<dbReference type="InterPro" id="IPR020476">
    <property type="entry name" value="Nudix_hydrolase"/>
</dbReference>
<gene>
    <name evidence="3" type="ORF">LCGC14_0516680</name>
</gene>
<dbReference type="PROSITE" id="PS51462">
    <property type="entry name" value="NUDIX"/>
    <property type="match status" value="1"/>
</dbReference>
<evidence type="ECO:0000259" key="2">
    <source>
        <dbReference type="PROSITE" id="PS51462"/>
    </source>
</evidence>
<dbReference type="EMBL" id="LAZR01000639">
    <property type="protein sequence ID" value="KKN61990.1"/>
    <property type="molecule type" value="Genomic_DNA"/>
</dbReference>
<dbReference type="InterPro" id="IPR000086">
    <property type="entry name" value="NUDIX_hydrolase_dom"/>
</dbReference>
<feature type="domain" description="Nudix hydrolase" evidence="2">
    <location>
        <begin position="2"/>
        <end position="129"/>
    </location>
</feature>
<name>A0A0F9RZU1_9ZZZZ</name>
<dbReference type="Pfam" id="PF00293">
    <property type="entry name" value="NUDIX"/>
    <property type="match status" value="1"/>
</dbReference>
<dbReference type="CDD" id="cd02883">
    <property type="entry name" value="NUDIX_Hydrolase"/>
    <property type="match status" value="1"/>
</dbReference>